<comment type="caution">
    <text evidence="14">The sequence shown here is derived from an EMBL/GenBank/DDBJ whole genome shotgun (WGS) entry which is preliminary data.</text>
</comment>
<dbReference type="Pfam" id="PF00520">
    <property type="entry name" value="Ion_trans"/>
    <property type="match status" value="1"/>
</dbReference>
<dbReference type="EMBL" id="BAABWN010000021">
    <property type="protein sequence ID" value="GAA6170227.1"/>
    <property type="molecule type" value="Genomic_DNA"/>
</dbReference>
<evidence type="ECO:0000256" key="1">
    <source>
        <dbReference type="ARBA" id="ARBA00004141"/>
    </source>
</evidence>
<keyword evidence="7" id="KW-0630">Potassium</keyword>
<comment type="subcellular location">
    <subcellularLocation>
        <location evidence="1">Membrane</location>
        <topology evidence="1">Multi-pass membrane protein</topology>
    </subcellularLocation>
</comment>
<keyword evidence="10 12" id="KW-0472">Membrane</keyword>
<reference evidence="14 15" key="1">
    <citation type="submission" date="2024-04" db="EMBL/GenBank/DDBJ databases">
        <title>Draft genome sequence of Sessilibacter corallicola NBRC 116591.</title>
        <authorList>
            <person name="Miyakawa T."/>
            <person name="Kusuya Y."/>
            <person name="Miura T."/>
        </authorList>
    </citation>
    <scope>NUCLEOTIDE SEQUENCE [LARGE SCALE GENOMIC DNA]</scope>
    <source>
        <strain evidence="14 15">KU-00831-HH</strain>
    </source>
</reference>
<evidence type="ECO:0000256" key="9">
    <source>
        <dbReference type="ARBA" id="ARBA00023065"/>
    </source>
</evidence>
<keyword evidence="15" id="KW-1185">Reference proteome</keyword>
<dbReference type="InterPro" id="IPR005821">
    <property type="entry name" value="Ion_trans_dom"/>
</dbReference>
<evidence type="ECO:0000313" key="15">
    <source>
        <dbReference type="Proteomes" id="UP001465153"/>
    </source>
</evidence>
<keyword evidence="6" id="KW-0851">Voltage-gated channel</keyword>
<evidence type="ECO:0000256" key="7">
    <source>
        <dbReference type="ARBA" id="ARBA00022958"/>
    </source>
</evidence>
<protein>
    <submittedName>
        <fullName evidence="14">Ion transporter</fullName>
    </submittedName>
</protein>
<keyword evidence="3" id="KW-0633">Potassium transport</keyword>
<sequence>MSENNTTDKKVVESRSESAPDSLFSKDRLYTVIFGTNTPAGKLFDLVLICSIFISVVIVIIDSVSSASASYGTLLIALEWLFTILFTIEYGLRIYCSPNRLGYARSFYGIIDLLAILPTYLSLFFGSGTYLIVIRLLRVLRIFRILKLIRYLQEANLLLRAIIASRRKVMVFFATVFVLAVIFGSLMFVIEGPENGFTSIPMSIYWTIVTITTVGYGDITPHTTAGQVLASLVMLTGYSIIAVPTGILTAEINHEMVLDRERIVCSNCHTSGHERNAKFCRNCGVSLEIT</sequence>
<dbReference type="InterPro" id="IPR027359">
    <property type="entry name" value="Volt_channel_dom_sf"/>
</dbReference>
<evidence type="ECO:0000256" key="11">
    <source>
        <dbReference type="ARBA" id="ARBA00023303"/>
    </source>
</evidence>
<proteinExistence type="predicted"/>
<feature type="transmembrane region" description="Helical" evidence="12">
    <location>
        <begin position="73"/>
        <end position="95"/>
    </location>
</feature>
<feature type="domain" description="Ion transport" evidence="13">
    <location>
        <begin position="42"/>
        <end position="254"/>
    </location>
</feature>
<dbReference type="Gene3D" id="1.20.120.350">
    <property type="entry name" value="Voltage-gated potassium channels. Chain C"/>
    <property type="match status" value="1"/>
</dbReference>
<dbReference type="PRINTS" id="PR00169">
    <property type="entry name" value="KCHANNEL"/>
</dbReference>
<dbReference type="Gene3D" id="1.10.287.70">
    <property type="match status" value="1"/>
</dbReference>
<keyword evidence="9" id="KW-0406">Ion transport</keyword>
<dbReference type="PANTHER" id="PTHR11537:SF254">
    <property type="entry name" value="POTASSIUM VOLTAGE-GATED CHANNEL PROTEIN SHAB"/>
    <property type="match status" value="1"/>
</dbReference>
<evidence type="ECO:0000256" key="5">
    <source>
        <dbReference type="ARBA" id="ARBA00022826"/>
    </source>
</evidence>
<feature type="transmembrane region" description="Helical" evidence="12">
    <location>
        <begin position="228"/>
        <end position="250"/>
    </location>
</feature>
<gene>
    <name evidence="14" type="ORF">NBRC116591_40410</name>
</gene>
<evidence type="ECO:0000259" key="13">
    <source>
        <dbReference type="Pfam" id="PF00520"/>
    </source>
</evidence>
<dbReference type="Proteomes" id="UP001465153">
    <property type="component" value="Unassembled WGS sequence"/>
</dbReference>
<evidence type="ECO:0000313" key="14">
    <source>
        <dbReference type="EMBL" id="GAA6170227.1"/>
    </source>
</evidence>
<evidence type="ECO:0000256" key="2">
    <source>
        <dbReference type="ARBA" id="ARBA00022448"/>
    </source>
</evidence>
<evidence type="ECO:0000256" key="12">
    <source>
        <dbReference type="SAM" id="Phobius"/>
    </source>
</evidence>
<organism evidence="14 15">
    <name type="scientific">Sessilibacter corallicola</name>
    <dbReference type="NCBI Taxonomy" id="2904075"/>
    <lineage>
        <taxon>Bacteria</taxon>
        <taxon>Pseudomonadati</taxon>
        <taxon>Pseudomonadota</taxon>
        <taxon>Gammaproteobacteria</taxon>
        <taxon>Cellvibrionales</taxon>
        <taxon>Cellvibrionaceae</taxon>
        <taxon>Sessilibacter</taxon>
    </lineage>
</organism>
<feature type="transmembrane region" description="Helical" evidence="12">
    <location>
        <begin position="43"/>
        <end position="61"/>
    </location>
</feature>
<dbReference type="PANTHER" id="PTHR11537">
    <property type="entry name" value="VOLTAGE-GATED POTASSIUM CHANNEL"/>
    <property type="match status" value="1"/>
</dbReference>
<feature type="transmembrane region" description="Helical" evidence="12">
    <location>
        <begin position="169"/>
        <end position="190"/>
    </location>
</feature>
<dbReference type="SUPFAM" id="SSF81324">
    <property type="entry name" value="Voltage-gated potassium channels"/>
    <property type="match status" value="1"/>
</dbReference>
<evidence type="ECO:0000256" key="6">
    <source>
        <dbReference type="ARBA" id="ARBA00022882"/>
    </source>
</evidence>
<evidence type="ECO:0000256" key="3">
    <source>
        <dbReference type="ARBA" id="ARBA00022538"/>
    </source>
</evidence>
<evidence type="ECO:0000256" key="10">
    <source>
        <dbReference type="ARBA" id="ARBA00023136"/>
    </source>
</evidence>
<dbReference type="InterPro" id="IPR028325">
    <property type="entry name" value="VG_K_chnl"/>
</dbReference>
<evidence type="ECO:0000256" key="4">
    <source>
        <dbReference type="ARBA" id="ARBA00022692"/>
    </source>
</evidence>
<accession>A0ABQ0AF03</accession>
<keyword evidence="2" id="KW-0813">Transport</keyword>
<keyword evidence="4 12" id="KW-0812">Transmembrane</keyword>
<evidence type="ECO:0000256" key="8">
    <source>
        <dbReference type="ARBA" id="ARBA00022989"/>
    </source>
</evidence>
<keyword evidence="8 12" id="KW-1133">Transmembrane helix</keyword>
<name>A0ABQ0AF03_9GAMM</name>
<keyword evidence="5" id="KW-0631">Potassium channel</keyword>
<feature type="transmembrane region" description="Helical" evidence="12">
    <location>
        <begin position="196"/>
        <end position="216"/>
    </location>
</feature>
<keyword evidence="11" id="KW-0407">Ion channel</keyword>
<feature type="transmembrane region" description="Helical" evidence="12">
    <location>
        <begin position="107"/>
        <end position="137"/>
    </location>
</feature>